<proteinExistence type="predicted"/>
<dbReference type="STRING" id="927083.DB32_000125"/>
<dbReference type="RefSeq" id="WP_053230460.1">
    <property type="nucleotide sequence ID" value="NZ_CP011125.1"/>
</dbReference>
<accession>A0A0F6VYW9</accession>
<gene>
    <name evidence="2" type="ORF">DB32_000125</name>
</gene>
<keyword evidence="1" id="KW-0732">Signal</keyword>
<dbReference type="KEGG" id="samy:DB32_000125"/>
<dbReference type="AlphaFoldDB" id="A0A0F6VYW9"/>
<evidence type="ECO:0000313" key="3">
    <source>
        <dbReference type="Proteomes" id="UP000034883"/>
    </source>
</evidence>
<sequence>MDGSRISKCAALFAMIAAAMPAGAAAQYEEYDTMAPRIYAMGQVAFIGDLHVQIEDDDEATDGMQVSGGGALGFELPVVELFSIGGEVSALVWNHDDAADQEIGPNVLGELSVVPRFRIPWASANRGGAHGAFTLGGVFGLTLNFPNDDWSDAVGVLGGDIDIGVGAHAGGLVGAQFFFTHSFGVIVEGGYVHHFAWHRLSFPIIGERELALDFGQITIRAGLALAF</sequence>
<keyword evidence="3" id="KW-1185">Reference proteome</keyword>
<evidence type="ECO:0000256" key="1">
    <source>
        <dbReference type="SAM" id="SignalP"/>
    </source>
</evidence>
<evidence type="ECO:0008006" key="4">
    <source>
        <dbReference type="Google" id="ProtNLM"/>
    </source>
</evidence>
<dbReference type="EMBL" id="CP011125">
    <property type="protein sequence ID" value="AKF02977.1"/>
    <property type="molecule type" value="Genomic_DNA"/>
</dbReference>
<evidence type="ECO:0000313" key="2">
    <source>
        <dbReference type="EMBL" id="AKF02977.1"/>
    </source>
</evidence>
<reference evidence="2 3" key="1">
    <citation type="submission" date="2015-03" db="EMBL/GenBank/DDBJ databases">
        <title>Genome assembly of Sandaracinus amylolyticus DSM 53668.</title>
        <authorList>
            <person name="Sharma G."/>
            <person name="Subramanian S."/>
        </authorList>
    </citation>
    <scope>NUCLEOTIDE SEQUENCE [LARGE SCALE GENOMIC DNA]</scope>
    <source>
        <strain evidence="2 3">DSM 53668</strain>
    </source>
</reference>
<organism evidence="2 3">
    <name type="scientific">Sandaracinus amylolyticus</name>
    <dbReference type="NCBI Taxonomy" id="927083"/>
    <lineage>
        <taxon>Bacteria</taxon>
        <taxon>Pseudomonadati</taxon>
        <taxon>Myxococcota</taxon>
        <taxon>Polyangia</taxon>
        <taxon>Polyangiales</taxon>
        <taxon>Sandaracinaceae</taxon>
        <taxon>Sandaracinus</taxon>
    </lineage>
</organism>
<dbReference type="Proteomes" id="UP000034883">
    <property type="component" value="Chromosome"/>
</dbReference>
<name>A0A0F6VYW9_9BACT</name>
<feature type="signal peptide" evidence="1">
    <location>
        <begin position="1"/>
        <end position="24"/>
    </location>
</feature>
<protein>
    <recommendedName>
        <fullName evidence="4">Outer membrane protein beta-barrel domain-containing protein</fullName>
    </recommendedName>
</protein>
<feature type="chain" id="PRO_5002511432" description="Outer membrane protein beta-barrel domain-containing protein" evidence="1">
    <location>
        <begin position="25"/>
        <end position="227"/>
    </location>
</feature>